<gene>
    <name evidence="3" type="ORF">DFH07DRAFT_784673</name>
</gene>
<keyword evidence="4" id="KW-1185">Reference proteome</keyword>
<evidence type="ECO:0000256" key="1">
    <source>
        <dbReference type="SAM" id="SignalP"/>
    </source>
</evidence>
<feature type="signal peptide" evidence="1">
    <location>
        <begin position="1"/>
        <end position="21"/>
    </location>
</feature>
<protein>
    <recommendedName>
        <fullName evidence="2">CxC2-like cysteine cluster KDZ transposase-associated domain-containing protein</fullName>
    </recommendedName>
</protein>
<keyword evidence="1" id="KW-0732">Signal</keyword>
<evidence type="ECO:0000259" key="2">
    <source>
        <dbReference type="Pfam" id="PF18803"/>
    </source>
</evidence>
<dbReference type="Proteomes" id="UP001215280">
    <property type="component" value="Unassembled WGS sequence"/>
</dbReference>
<organism evidence="3 4">
    <name type="scientific">Mycena maculata</name>
    <dbReference type="NCBI Taxonomy" id="230809"/>
    <lineage>
        <taxon>Eukaryota</taxon>
        <taxon>Fungi</taxon>
        <taxon>Dikarya</taxon>
        <taxon>Basidiomycota</taxon>
        <taxon>Agaricomycotina</taxon>
        <taxon>Agaricomycetes</taxon>
        <taxon>Agaricomycetidae</taxon>
        <taxon>Agaricales</taxon>
        <taxon>Marasmiineae</taxon>
        <taxon>Mycenaceae</taxon>
        <taxon>Mycena</taxon>
    </lineage>
</organism>
<name>A0AAD7MJL7_9AGAR</name>
<feature type="domain" description="CxC2-like cysteine cluster KDZ transposase-associated" evidence="2">
    <location>
        <begin position="108"/>
        <end position="186"/>
    </location>
</feature>
<dbReference type="Pfam" id="PF18803">
    <property type="entry name" value="CxC2"/>
    <property type="match status" value="1"/>
</dbReference>
<dbReference type="EMBL" id="JARJLG010000293">
    <property type="protein sequence ID" value="KAJ7719358.1"/>
    <property type="molecule type" value="Genomic_DNA"/>
</dbReference>
<feature type="chain" id="PRO_5042015557" description="CxC2-like cysteine cluster KDZ transposase-associated domain-containing protein" evidence="1">
    <location>
        <begin position="22"/>
        <end position="188"/>
    </location>
</feature>
<evidence type="ECO:0000313" key="4">
    <source>
        <dbReference type="Proteomes" id="UP001215280"/>
    </source>
</evidence>
<proteinExistence type="predicted"/>
<accession>A0AAD7MJL7</accession>
<reference evidence="3" key="1">
    <citation type="submission" date="2023-03" db="EMBL/GenBank/DDBJ databases">
        <title>Massive genome expansion in bonnet fungi (Mycena s.s.) driven by repeated elements and novel gene families across ecological guilds.</title>
        <authorList>
            <consortium name="Lawrence Berkeley National Laboratory"/>
            <person name="Harder C.B."/>
            <person name="Miyauchi S."/>
            <person name="Viragh M."/>
            <person name="Kuo A."/>
            <person name="Thoen E."/>
            <person name="Andreopoulos B."/>
            <person name="Lu D."/>
            <person name="Skrede I."/>
            <person name="Drula E."/>
            <person name="Henrissat B."/>
            <person name="Morin E."/>
            <person name="Kohler A."/>
            <person name="Barry K."/>
            <person name="LaButti K."/>
            <person name="Morin E."/>
            <person name="Salamov A."/>
            <person name="Lipzen A."/>
            <person name="Mereny Z."/>
            <person name="Hegedus B."/>
            <person name="Baldrian P."/>
            <person name="Stursova M."/>
            <person name="Weitz H."/>
            <person name="Taylor A."/>
            <person name="Grigoriev I.V."/>
            <person name="Nagy L.G."/>
            <person name="Martin F."/>
            <person name="Kauserud H."/>
        </authorList>
    </citation>
    <scope>NUCLEOTIDE SEQUENCE</scope>
    <source>
        <strain evidence="3">CBHHK188m</strain>
    </source>
</reference>
<dbReference type="InterPro" id="IPR041457">
    <property type="entry name" value="CxC2_KDZ-assoc"/>
</dbReference>
<dbReference type="AlphaFoldDB" id="A0AAD7MJL7"/>
<comment type="caution">
    <text evidence="3">The sequence shown here is derived from an EMBL/GenBank/DDBJ whole genome shotgun (WGS) entry which is preliminary data.</text>
</comment>
<sequence>MPGLIFLCALALLCMAPLLSTFHFCAFDGCITLKNWRRADKEYNILFPSGRRRQSHSDLAVHMHMRMAPLLVQVERSTSEVIPGLTLEDFQRHMWHARGIGSRITPQQWGLHLRLGHDLGQCPQPVLQQDFIIITMGGVARINVQFCGCAGAPSRFQQLMAVELLLLSVTNPRMAVVFDFLEALSRLS</sequence>
<evidence type="ECO:0000313" key="3">
    <source>
        <dbReference type="EMBL" id="KAJ7719358.1"/>
    </source>
</evidence>